<protein>
    <submittedName>
        <fullName evidence="3">Esterase</fullName>
    </submittedName>
</protein>
<evidence type="ECO:0000313" key="3">
    <source>
        <dbReference type="EMBL" id="ROT86570.1"/>
    </source>
</evidence>
<feature type="transmembrane region" description="Helical" evidence="2">
    <location>
        <begin position="461"/>
        <end position="489"/>
    </location>
</feature>
<evidence type="ECO:0000256" key="1">
    <source>
        <dbReference type="SAM" id="MobiDB-lite"/>
    </source>
</evidence>
<sequence length="591" mass="63610">MVNRVNRVPNREPQGGEVAQTAVQPERWGRGRRLKVSLPIFIILIGILVTISNITAVPWNTEPTGQSIETLSPDTVVTFSGSGDRHASGSTAGNAADSASASADNQGRYQVASHHVTIKAVRPATGEVQSMRVNIREPVGASGKRPAVVFMHGAGYGTSDNSFADVAHDITSAGFVTAVPDKPVWSTNDITRDYPGSAVAYDQLIRLVRAMDDVDAHGVGIYATSESTWISPYLLTLDPDIAFQVLLSTMVYTPRQALGFFVAQNFTLVGANNGYQSIVRRVFHIDSSMFGLANLDIPVQLKAAYSIPTFVAYGSKDVMTAQVEGIRKIVDMASASGNRDVTVRSYPVANHVLRLGDEADAGTELSDNYVGDVIDWAVGTVQGRTQTSERVAGSQIYQSIAVPVELQSNRFLSLYGVILHGAMLALLLAAAIIALIALGVKIRHLIRHEGPVLAMRHGFGGSLLALATTTMATLILFAAGLGQVCYAVVKLGWGGAPAEDPGMMYWSWPMVQVVSTLVVWAWSRVLTGVIEEASARGITRLPPRKGAIRDAFTGREPVVASTRLGRVLFWVTTLALMHVLLFFAFWGLFIY</sequence>
<feature type="transmembrane region" description="Helical" evidence="2">
    <location>
        <begin position="414"/>
        <end position="440"/>
    </location>
</feature>
<feature type="transmembrane region" description="Helical" evidence="2">
    <location>
        <begin position="509"/>
        <end position="530"/>
    </location>
</feature>
<keyword evidence="2" id="KW-1133">Transmembrane helix</keyword>
<reference evidence="3 4" key="1">
    <citation type="submission" date="2018-07" db="EMBL/GenBank/DDBJ databases">
        <title>The role of parmesan cheese in vectoring bovine microbiota.</title>
        <authorList>
            <person name="Lugli G.A."/>
            <person name="Milani C."/>
        </authorList>
    </citation>
    <scope>NUCLEOTIDE SEQUENCE [LARGE SCALE GENOMIC DNA]</scope>
    <source>
        <strain evidence="3 4">BMONG18</strain>
    </source>
</reference>
<feature type="region of interest" description="Disordered" evidence="1">
    <location>
        <begin position="79"/>
        <end position="106"/>
    </location>
</feature>
<feature type="region of interest" description="Disordered" evidence="1">
    <location>
        <begin position="1"/>
        <end position="21"/>
    </location>
</feature>
<feature type="transmembrane region" description="Helical" evidence="2">
    <location>
        <begin position="567"/>
        <end position="589"/>
    </location>
</feature>
<proteinExistence type="predicted"/>
<accession>A0A423UCZ7</accession>
<keyword evidence="2" id="KW-0472">Membrane</keyword>
<keyword evidence="2" id="KW-0812">Transmembrane</keyword>
<dbReference type="AlphaFoldDB" id="A0A423UCZ7"/>
<name>A0A423UCZ7_9BIFI</name>
<feature type="compositionally biased region" description="Low complexity" evidence="1">
    <location>
        <begin position="88"/>
        <end position="105"/>
    </location>
</feature>
<feature type="transmembrane region" description="Helical" evidence="2">
    <location>
        <begin position="36"/>
        <end position="59"/>
    </location>
</feature>
<dbReference type="RefSeq" id="WP_244924831.1">
    <property type="nucleotide sequence ID" value="NZ_QRAJ01000007.1"/>
</dbReference>
<dbReference type="Proteomes" id="UP000285266">
    <property type="component" value="Unassembled WGS sequence"/>
</dbReference>
<evidence type="ECO:0000313" key="4">
    <source>
        <dbReference type="Proteomes" id="UP000285266"/>
    </source>
</evidence>
<evidence type="ECO:0000256" key="2">
    <source>
        <dbReference type="SAM" id="Phobius"/>
    </source>
</evidence>
<dbReference type="Gene3D" id="3.40.50.1820">
    <property type="entry name" value="alpha/beta hydrolase"/>
    <property type="match status" value="1"/>
</dbReference>
<dbReference type="EMBL" id="QRAJ01000007">
    <property type="protein sequence ID" value="ROT86570.1"/>
    <property type="molecule type" value="Genomic_DNA"/>
</dbReference>
<gene>
    <name evidence="3" type="ORF">BMONG18_1281</name>
</gene>
<comment type="caution">
    <text evidence="3">The sequence shown here is derived from an EMBL/GenBank/DDBJ whole genome shotgun (WGS) entry which is preliminary data.</text>
</comment>
<dbReference type="InterPro" id="IPR029058">
    <property type="entry name" value="AB_hydrolase_fold"/>
</dbReference>
<dbReference type="SUPFAM" id="SSF53474">
    <property type="entry name" value="alpha/beta-Hydrolases"/>
    <property type="match status" value="1"/>
</dbReference>
<organism evidence="3 4">
    <name type="scientific">Bifidobacterium mongoliense</name>
    <dbReference type="NCBI Taxonomy" id="518643"/>
    <lineage>
        <taxon>Bacteria</taxon>
        <taxon>Bacillati</taxon>
        <taxon>Actinomycetota</taxon>
        <taxon>Actinomycetes</taxon>
        <taxon>Bifidobacteriales</taxon>
        <taxon>Bifidobacteriaceae</taxon>
        <taxon>Bifidobacterium</taxon>
    </lineage>
</organism>